<gene>
    <name evidence="3" type="ORF">L3X38_041007</name>
</gene>
<dbReference type="Gene3D" id="1.20.1280.50">
    <property type="match status" value="1"/>
</dbReference>
<name>A0AAD4US76_PRUDU</name>
<dbReference type="Pfam" id="PF03478">
    <property type="entry name" value="Beta-prop_KIB1-4"/>
    <property type="match status" value="2"/>
</dbReference>
<protein>
    <recommendedName>
        <fullName evidence="2">F-box domain-containing protein</fullName>
    </recommendedName>
</protein>
<organism evidence="3 4">
    <name type="scientific">Prunus dulcis</name>
    <name type="common">Almond</name>
    <name type="synonym">Amygdalus dulcis</name>
    <dbReference type="NCBI Taxonomy" id="3755"/>
    <lineage>
        <taxon>Eukaryota</taxon>
        <taxon>Viridiplantae</taxon>
        <taxon>Streptophyta</taxon>
        <taxon>Embryophyta</taxon>
        <taxon>Tracheophyta</taxon>
        <taxon>Spermatophyta</taxon>
        <taxon>Magnoliopsida</taxon>
        <taxon>eudicotyledons</taxon>
        <taxon>Gunneridae</taxon>
        <taxon>Pentapetalae</taxon>
        <taxon>rosids</taxon>
        <taxon>fabids</taxon>
        <taxon>Rosales</taxon>
        <taxon>Rosaceae</taxon>
        <taxon>Amygdaloideae</taxon>
        <taxon>Amygdaleae</taxon>
        <taxon>Prunus</taxon>
    </lineage>
</organism>
<evidence type="ECO:0000256" key="1">
    <source>
        <dbReference type="SAM" id="MobiDB-lite"/>
    </source>
</evidence>
<evidence type="ECO:0000313" key="4">
    <source>
        <dbReference type="Proteomes" id="UP001054821"/>
    </source>
</evidence>
<feature type="region of interest" description="Disordered" evidence="1">
    <location>
        <begin position="293"/>
        <end position="407"/>
    </location>
</feature>
<proteinExistence type="predicted"/>
<dbReference type="PANTHER" id="PTHR44259">
    <property type="entry name" value="OS07G0183000 PROTEIN-RELATED"/>
    <property type="match status" value="1"/>
</dbReference>
<dbReference type="InterPro" id="IPR036047">
    <property type="entry name" value="F-box-like_dom_sf"/>
</dbReference>
<feature type="compositionally biased region" description="Acidic residues" evidence="1">
    <location>
        <begin position="293"/>
        <end position="397"/>
    </location>
</feature>
<dbReference type="EMBL" id="JAJFAZ020000008">
    <property type="protein sequence ID" value="KAI5311834.1"/>
    <property type="molecule type" value="Genomic_DNA"/>
</dbReference>
<dbReference type="PANTHER" id="PTHR44259:SF114">
    <property type="entry name" value="OS06G0707300 PROTEIN"/>
    <property type="match status" value="1"/>
</dbReference>
<dbReference type="Proteomes" id="UP001054821">
    <property type="component" value="Chromosome 8"/>
</dbReference>
<dbReference type="Pfam" id="PF00646">
    <property type="entry name" value="F-box"/>
    <property type="match status" value="1"/>
</dbReference>
<dbReference type="InterPro" id="IPR050942">
    <property type="entry name" value="F-box_BR-signaling"/>
</dbReference>
<keyword evidence="4" id="KW-1185">Reference proteome</keyword>
<comment type="caution">
    <text evidence="3">The sequence shown here is derived from an EMBL/GenBank/DDBJ whole genome shotgun (WGS) entry which is preliminary data.</text>
</comment>
<evidence type="ECO:0000259" key="2">
    <source>
        <dbReference type="PROSITE" id="PS50181"/>
    </source>
</evidence>
<accession>A0AAD4US76</accession>
<dbReference type="InterPro" id="IPR005174">
    <property type="entry name" value="KIB1-4_b-propeller"/>
</dbReference>
<dbReference type="PROSITE" id="PS50181">
    <property type="entry name" value="FBOX"/>
    <property type="match status" value="1"/>
</dbReference>
<reference evidence="3 4" key="1">
    <citation type="journal article" date="2022" name="G3 (Bethesda)">
        <title>Whole-genome sequence and methylome profiling of the almond [Prunus dulcis (Mill.) D.A. Webb] cultivar 'Nonpareil'.</title>
        <authorList>
            <person name="D'Amico-Willman K.M."/>
            <person name="Ouma W.Z."/>
            <person name="Meulia T."/>
            <person name="Sideli G.M."/>
            <person name="Gradziel T.M."/>
            <person name="Fresnedo-Ramirez J."/>
        </authorList>
    </citation>
    <scope>NUCLEOTIDE SEQUENCE [LARGE SCALE GENOMIC DNA]</scope>
    <source>
        <strain evidence="3">Clone GOH B32 T37-40</strain>
    </source>
</reference>
<sequence length="527" mass="60515">MGWQTVPDDIMEIILKHLNLRERIRLRIICKSWNSLAMRRDFSNAPQLPWLLLPQGSNKYLSFSSVSDVKFHTLMLPKPVRGGRVCGCSKGWLVMIKEKVSKLYLVNPISRDQHQLPSLRTIPSFHKFVNTNKSKRGGALLFCNSFALSTADVKSNNCIVAAVFDELTLGLCRPGDKTWSVFHVLDENEYLAKLLFSSSGMLYALVFSGSLSKNGIVVASHSLNFGDDTVKIKLVYDKTESTRDLNPSIEYCDDFQILLKGMYASHLLQSATNNEVFVIHQILDCFLRRDGDVEEEDENEEEGTDDEDEDEDKDKDEEEIDDEEEADDEDEDEDEDEEEIDDEDETDDEDEEETDDEDDEDEEEIDDEDETDDEDDEEEETDDEEEEEDNNNDDQDEGVNNGEFRRVDIASEDAFGSKPYLRTSEFRVYKLDQENDNFDRVQCLGDDQLFFCSDAECVSLHPASNIQGFDGNCIYFATNNIWRLHSLETYASREIGVFYLDSRRIQRPFPSVKLSVLTKLTWLTPSL</sequence>
<evidence type="ECO:0000313" key="3">
    <source>
        <dbReference type="EMBL" id="KAI5311834.1"/>
    </source>
</evidence>
<dbReference type="AlphaFoldDB" id="A0AAD4US76"/>
<feature type="domain" description="F-box" evidence="2">
    <location>
        <begin position="1"/>
        <end position="45"/>
    </location>
</feature>
<dbReference type="InterPro" id="IPR001810">
    <property type="entry name" value="F-box_dom"/>
</dbReference>
<dbReference type="SMART" id="SM00256">
    <property type="entry name" value="FBOX"/>
    <property type="match status" value="1"/>
</dbReference>
<dbReference type="SUPFAM" id="SSF81383">
    <property type="entry name" value="F-box domain"/>
    <property type="match status" value="1"/>
</dbReference>